<accession>E4WYR1</accession>
<dbReference type="Gene3D" id="1.20.5.2440">
    <property type="match status" value="1"/>
</dbReference>
<evidence type="ECO:0000256" key="2">
    <source>
        <dbReference type="SAM" id="MobiDB-lite"/>
    </source>
</evidence>
<keyword evidence="1" id="KW-0813">Transport</keyword>
<evidence type="ECO:0000259" key="3">
    <source>
        <dbReference type="PROSITE" id="PS51511"/>
    </source>
</evidence>
<dbReference type="AlphaFoldDB" id="E4WYR1"/>
<evidence type="ECO:0000313" key="4">
    <source>
        <dbReference type="EMBL" id="CBY22826.1"/>
    </source>
</evidence>
<feature type="compositionally biased region" description="Basic and acidic residues" evidence="2">
    <location>
        <begin position="222"/>
        <end position="247"/>
    </location>
</feature>
<dbReference type="EMBL" id="FN653019">
    <property type="protein sequence ID" value="CBY22826.1"/>
    <property type="molecule type" value="Genomic_DNA"/>
</dbReference>
<feature type="compositionally biased region" description="Polar residues" evidence="2">
    <location>
        <begin position="136"/>
        <end position="159"/>
    </location>
</feature>
<reference evidence="4 5" key="1">
    <citation type="journal article" date="2010" name="Science">
        <title>Plasticity of animal genome architecture unmasked by rapid evolution of a pelagic tunicate.</title>
        <authorList>
            <person name="Denoeud F."/>
            <person name="Henriet S."/>
            <person name="Mungpakdee S."/>
            <person name="Aury J.M."/>
            <person name="Da Silva C."/>
            <person name="Brinkmann H."/>
            <person name="Mikhaleva J."/>
            <person name="Olsen L.C."/>
            <person name="Jubin C."/>
            <person name="Canestro C."/>
            <person name="Bouquet J.M."/>
            <person name="Danks G."/>
            <person name="Poulain J."/>
            <person name="Campsteijn C."/>
            <person name="Adamski M."/>
            <person name="Cross I."/>
            <person name="Yadetie F."/>
            <person name="Muffato M."/>
            <person name="Louis A."/>
            <person name="Butcher S."/>
            <person name="Tsagkogeorga G."/>
            <person name="Konrad A."/>
            <person name="Singh S."/>
            <person name="Jensen M.F."/>
            <person name="Cong E.H."/>
            <person name="Eikeseth-Otteraa H."/>
            <person name="Noel B."/>
            <person name="Anthouard V."/>
            <person name="Porcel B.M."/>
            <person name="Kachouri-Lafond R."/>
            <person name="Nishino A."/>
            <person name="Ugolini M."/>
            <person name="Chourrout P."/>
            <person name="Nishida H."/>
            <person name="Aasland R."/>
            <person name="Huzurbazar S."/>
            <person name="Westhof E."/>
            <person name="Delsuc F."/>
            <person name="Lehrach H."/>
            <person name="Reinhardt R."/>
            <person name="Weissenbach J."/>
            <person name="Roy S.W."/>
            <person name="Artiguenave F."/>
            <person name="Postlethwait J.H."/>
            <person name="Manak J.R."/>
            <person name="Thompson E.M."/>
            <person name="Jaillon O."/>
            <person name="Du Pasquier L."/>
            <person name="Boudinot P."/>
            <person name="Liberles D.A."/>
            <person name="Volff J.N."/>
            <person name="Philippe H."/>
            <person name="Lenhard B."/>
            <person name="Roest Crollius H."/>
            <person name="Wincker P."/>
            <person name="Chourrout D."/>
        </authorList>
    </citation>
    <scope>NUCLEOTIDE SEQUENCE [LARGE SCALE GENOMIC DNA]</scope>
</reference>
<dbReference type="OrthoDB" id="8956628at2759"/>
<evidence type="ECO:0000256" key="1">
    <source>
        <dbReference type="ARBA" id="ARBA00022448"/>
    </source>
</evidence>
<feature type="domain" description="FIP-RBD" evidence="3">
    <location>
        <begin position="272"/>
        <end position="333"/>
    </location>
</feature>
<evidence type="ECO:0000313" key="5">
    <source>
        <dbReference type="Proteomes" id="UP000001307"/>
    </source>
</evidence>
<dbReference type="InterPro" id="IPR037245">
    <property type="entry name" value="FIP-RBD_C_sf"/>
</dbReference>
<feature type="compositionally biased region" description="Polar residues" evidence="2">
    <location>
        <begin position="184"/>
        <end position="199"/>
    </location>
</feature>
<dbReference type="InterPro" id="IPR019018">
    <property type="entry name" value="Rab-bd_FIP-RBD"/>
</dbReference>
<dbReference type="Proteomes" id="UP000001307">
    <property type="component" value="Unassembled WGS sequence"/>
</dbReference>
<gene>
    <name evidence="4" type="ORF">GSOID_T00013601001</name>
</gene>
<feature type="region of interest" description="Disordered" evidence="2">
    <location>
        <begin position="127"/>
        <end position="199"/>
    </location>
</feature>
<protein>
    <recommendedName>
        <fullName evidence="3">FIP-RBD domain-containing protein</fullName>
    </recommendedName>
</protein>
<sequence length="333" mass="37549">MLKVLVDQAYNLSEPSPPTLFCLLEYDGMRLATSHVPVKNGKVKFNEEAEFNIKKSGNLRIQLCSVDSKPGLLSLEEHKLFGRTKVQIVFDKATETIQPVRELEIKSKSGKTRALMNLRLTIPKNPSAVIKEEENNNNPYASAGSSEKISNPPTPTARNPFNRPKREDSFRSSTTSVDSQSTSQNPFETSDVSKGSNSNLSKRSIFEKHKDFSQSLTSIDDIPEHSTPKKPPVIEEKPKEKTRDKPSRNKSVRNTIIGNIGDWGKKEEKTGSQKEDKTSSNNHLVVEHDRLKFENKDLKSMVKQKDKEIADLNEYISKLLVRVMEQSPDILKS</sequence>
<feature type="compositionally biased region" description="Basic and acidic residues" evidence="2">
    <location>
        <begin position="263"/>
        <end position="278"/>
    </location>
</feature>
<dbReference type="PROSITE" id="PS51511">
    <property type="entry name" value="FIP_RBD"/>
    <property type="match status" value="1"/>
</dbReference>
<name>E4WYR1_OIKDI</name>
<organism evidence="4 5">
    <name type="scientific">Oikopleura dioica</name>
    <name type="common">Tunicate</name>
    <dbReference type="NCBI Taxonomy" id="34765"/>
    <lineage>
        <taxon>Eukaryota</taxon>
        <taxon>Metazoa</taxon>
        <taxon>Chordata</taxon>
        <taxon>Tunicata</taxon>
        <taxon>Appendicularia</taxon>
        <taxon>Copelata</taxon>
        <taxon>Oikopleuridae</taxon>
        <taxon>Oikopleura</taxon>
    </lineage>
</organism>
<feature type="compositionally biased region" description="Low complexity" evidence="2">
    <location>
        <begin position="171"/>
        <end position="183"/>
    </location>
</feature>
<dbReference type="InParanoid" id="E4WYR1"/>
<proteinExistence type="predicted"/>
<dbReference type="Pfam" id="PF09457">
    <property type="entry name" value="RBD-FIP"/>
    <property type="match status" value="1"/>
</dbReference>
<dbReference type="SUPFAM" id="SSF144270">
    <property type="entry name" value="Eferin C-derminal domain-like"/>
    <property type="match status" value="1"/>
</dbReference>
<keyword evidence="5" id="KW-1185">Reference proteome</keyword>
<feature type="region of interest" description="Disordered" evidence="2">
    <location>
        <begin position="212"/>
        <end position="288"/>
    </location>
</feature>